<dbReference type="SUPFAM" id="SSF54373">
    <property type="entry name" value="FAD-linked reductases, C-terminal domain"/>
    <property type="match status" value="1"/>
</dbReference>
<keyword evidence="3" id="KW-1185">Reference proteome</keyword>
<evidence type="ECO:0000313" key="2">
    <source>
        <dbReference type="EMBL" id="UQS24756.1"/>
    </source>
</evidence>
<name>A0ABY4NXI8_9PSEU</name>
<dbReference type="Gene3D" id="3.90.660.20">
    <property type="entry name" value="Protoporphyrinogen oxidase, mitochondrial, domain 2"/>
    <property type="match status" value="1"/>
</dbReference>
<dbReference type="Gene3D" id="3.50.50.60">
    <property type="entry name" value="FAD/NAD(P)-binding domain"/>
    <property type="match status" value="1"/>
</dbReference>
<dbReference type="InterPro" id="IPR050464">
    <property type="entry name" value="Zeta_carotene_desat/Oxidored"/>
</dbReference>
<dbReference type="InterPro" id="IPR036188">
    <property type="entry name" value="FAD/NAD-bd_sf"/>
</dbReference>
<dbReference type="PANTHER" id="PTHR42923">
    <property type="entry name" value="PROTOPORPHYRINOGEN OXIDASE"/>
    <property type="match status" value="1"/>
</dbReference>
<feature type="domain" description="Amine oxidase" evidence="1">
    <location>
        <begin position="12"/>
        <end position="432"/>
    </location>
</feature>
<reference evidence="2" key="1">
    <citation type="submission" date="2022-01" db="EMBL/GenBank/DDBJ databases">
        <title>PSI-footprinting approach for the identification of protein synthesis inhibitor producers.</title>
        <authorList>
            <person name="Handel F."/>
            <person name="Kulik A."/>
            <person name="Wex K.W."/>
            <person name="Berscheid A."/>
            <person name="Saur J.S."/>
            <person name="Winkler A."/>
            <person name="Wibberg D."/>
            <person name="Kalinowski J."/>
            <person name="Broetz-Oesterhelt H."/>
            <person name="Mast Y."/>
        </authorList>
    </citation>
    <scope>NUCLEOTIDE SEQUENCE</scope>
    <source>
        <strain evidence="2">KNN 49.3e</strain>
    </source>
</reference>
<evidence type="ECO:0000313" key="3">
    <source>
        <dbReference type="Proteomes" id="UP000830158"/>
    </source>
</evidence>
<gene>
    <name evidence="2" type="ORF">L1857_18980</name>
</gene>
<dbReference type="InterPro" id="IPR002937">
    <property type="entry name" value="Amino_oxidase"/>
</dbReference>
<dbReference type="PANTHER" id="PTHR42923:SF46">
    <property type="entry name" value="AMINE OXIDASE"/>
    <property type="match status" value="1"/>
</dbReference>
<dbReference type="SUPFAM" id="SSF51905">
    <property type="entry name" value="FAD/NAD(P)-binding domain"/>
    <property type="match status" value="1"/>
</dbReference>
<protein>
    <submittedName>
        <fullName evidence="2">FAD-dependent oxidoreductase</fullName>
    </submittedName>
</protein>
<sequence length="445" mass="46677">MSADVVVVGAGIAGLTVAHELATTGADVRVLEAGHRVGGRMATTRHAGFVIDEGAEQISARGYRATWELLRRTGFTPAEVPEIGHAIGVWRDGRAHPGVADPRAVVTGAGLSRRARLDLARFQLGLARGRAAFDPDQPERTPLGTATVAEMAARYHPDLHDHLLAPVASAFFGWDTRRSCAAPMVALMNEVGSVSCWRTYRDGMDSLARRLAGGVPVETGCAVREVAADGHRARIVTDRGDLSAASVVLCVPAPVAAPLYPTAPEPERAFLRACTFAPVLKVACLLDRPLAPRSPVPLYALLAAAGEDALLAGLVVDHAKHPGRVPAGRGLISLIAAPAAVPGLLSEPDAAVAGRLVAAAERYLPGITAATTTTLVHRFRHGLPEAPPAALRLRAAFADRPVGPVDYAGDWVLLRPSSEGAVRAAALASARVRSLLARNRREARV</sequence>
<organism evidence="2 3">
    <name type="scientific">Amycolatopsis thermalba</name>
    <dbReference type="NCBI Taxonomy" id="944492"/>
    <lineage>
        <taxon>Bacteria</taxon>
        <taxon>Bacillati</taxon>
        <taxon>Actinomycetota</taxon>
        <taxon>Actinomycetes</taxon>
        <taxon>Pseudonocardiales</taxon>
        <taxon>Pseudonocardiaceae</taxon>
        <taxon>Amycolatopsis</taxon>
    </lineage>
</organism>
<dbReference type="Proteomes" id="UP000830158">
    <property type="component" value="Chromosome"/>
</dbReference>
<accession>A0ABY4NXI8</accession>
<dbReference type="Gene3D" id="1.10.3110.10">
    <property type="entry name" value="protoporphyrinogen ix oxidase, domain 3"/>
    <property type="match status" value="1"/>
</dbReference>
<dbReference type="Pfam" id="PF01593">
    <property type="entry name" value="Amino_oxidase"/>
    <property type="match status" value="1"/>
</dbReference>
<evidence type="ECO:0000259" key="1">
    <source>
        <dbReference type="Pfam" id="PF01593"/>
    </source>
</evidence>
<proteinExistence type="predicted"/>
<dbReference type="RefSeq" id="WP_094005496.1">
    <property type="nucleotide sequence ID" value="NZ_CP091196.1"/>
</dbReference>
<dbReference type="EMBL" id="CP091196">
    <property type="protein sequence ID" value="UQS24756.1"/>
    <property type="molecule type" value="Genomic_DNA"/>
</dbReference>